<dbReference type="InterPro" id="IPR015889">
    <property type="entry name" value="Intradiol_dOase_core"/>
</dbReference>
<proteinExistence type="predicted"/>
<organism evidence="3 4">
    <name type="scientific">Paramarasmius palmivorus</name>
    <dbReference type="NCBI Taxonomy" id="297713"/>
    <lineage>
        <taxon>Eukaryota</taxon>
        <taxon>Fungi</taxon>
        <taxon>Dikarya</taxon>
        <taxon>Basidiomycota</taxon>
        <taxon>Agaricomycotina</taxon>
        <taxon>Agaricomycetes</taxon>
        <taxon>Agaricomycetidae</taxon>
        <taxon>Agaricales</taxon>
        <taxon>Marasmiineae</taxon>
        <taxon>Marasmiaceae</taxon>
        <taxon>Paramarasmius</taxon>
    </lineage>
</organism>
<comment type="caution">
    <text evidence="3">The sequence shown here is derived from an EMBL/GenBank/DDBJ whole genome shotgun (WGS) entry which is preliminary data.</text>
</comment>
<evidence type="ECO:0000259" key="2">
    <source>
        <dbReference type="Pfam" id="PF00775"/>
    </source>
</evidence>
<dbReference type="SUPFAM" id="SSF49482">
    <property type="entry name" value="Aromatic compound dioxygenase"/>
    <property type="match status" value="1"/>
</dbReference>
<dbReference type="Proteomes" id="UP001383192">
    <property type="component" value="Unassembled WGS sequence"/>
</dbReference>
<dbReference type="EMBL" id="JAYKXP010000022">
    <property type="protein sequence ID" value="KAK7046131.1"/>
    <property type="molecule type" value="Genomic_DNA"/>
</dbReference>
<dbReference type="GO" id="GO:0016702">
    <property type="term" value="F:oxidoreductase activity, acting on single donors with incorporation of molecular oxygen, incorporation of two atoms of oxygen"/>
    <property type="evidence" value="ECO:0007669"/>
    <property type="project" value="InterPro"/>
</dbReference>
<evidence type="ECO:0000256" key="1">
    <source>
        <dbReference type="SAM" id="MobiDB-lite"/>
    </source>
</evidence>
<feature type="region of interest" description="Disordered" evidence="1">
    <location>
        <begin position="31"/>
        <end position="50"/>
    </location>
</feature>
<feature type="domain" description="Intradiol ring-cleavage dioxygenases" evidence="2">
    <location>
        <begin position="73"/>
        <end position="176"/>
    </location>
</feature>
<dbReference type="PANTHER" id="PTHR34315:SF4">
    <property type="entry name" value="INTRADIOL RING-CLEAVAGE DIOXYGENASES DOMAIN-CONTAINING PROTEIN"/>
    <property type="match status" value="1"/>
</dbReference>
<dbReference type="Gene3D" id="2.60.130.10">
    <property type="entry name" value="Aromatic compound dioxygenase"/>
    <property type="match status" value="1"/>
</dbReference>
<dbReference type="AlphaFoldDB" id="A0AAW0D4A4"/>
<dbReference type="GO" id="GO:0008199">
    <property type="term" value="F:ferric iron binding"/>
    <property type="evidence" value="ECO:0007669"/>
    <property type="project" value="InterPro"/>
</dbReference>
<protein>
    <recommendedName>
        <fullName evidence="2">Intradiol ring-cleavage dioxygenases domain-containing protein</fullName>
    </recommendedName>
</protein>
<evidence type="ECO:0000313" key="3">
    <source>
        <dbReference type="EMBL" id="KAK7046131.1"/>
    </source>
</evidence>
<sequence length="301" mass="33106">MGDAELARREAAASARHLAARECSPQIATFHGHRKAKRALPKGQDTPSMYDTPNQYPIDLNNHTCVVAPEVMEGPYYINNEMVRYDLIEDQAGVPLTLDIGVVDVNGCKPLENVFVELWQANATGIYGSYPTTLPPPDQMIGPLVRNETFLRGGLPTNSEGLVELRTIYPGFYESRCIHIHAMFHIGYETSPNGTLVSHSGTLVHTAQFFFDDSFSDKVLALEPYSLNEQNRTLNEDDFILQELGTDGNSAFLDLELLGESVADGVLGYITVVVDSSASYEIENPNYLNSTGPDAENFVAV</sequence>
<dbReference type="InterPro" id="IPR000627">
    <property type="entry name" value="Intradiol_dOase_C"/>
</dbReference>
<reference evidence="3 4" key="1">
    <citation type="submission" date="2024-01" db="EMBL/GenBank/DDBJ databases">
        <title>A draft genome for a cacao thread blight-causing isolate of Paramarasmius palmivorus.</title>
        <authorList>
            <person name="Baruah I.K."/>
            <person name="Bukari Y."/>
            <person name="Amoako-Attah I."/>
            <person name="Meinhardt L.W."/>
            <person name="Bailey B.A."/>
            <person name="Cohen S.P."/>
        </authorList>
    </citation>
    <scope>NUCLEOTIDE SEQUENCE [LARGE SCALE GENOMIC DNA]</scope>
    <source>
        <strain evidence="3 4">GH-12</strain>
    </source>
</reference>
<keyword evidence="4" id="KW-1185">Reference proteome</keyword>
<gene>
    <name evidence="3" type="ORF">VNI00_007134</name>
</gene>
<dbReference type="PANTHER" id="PTHR34315">
    <property type="match status" value="1"/>
</dbReference>
<accession>A0AAW0D4A4</accession>
<name>A0AAW0D4A4_9AGAR</name>
<feature type="compositionally biased region" description="Basic residues" evidence="1">
    <location>
        <begin position="31"/>
        <end position="40"/>
    </location>
</feature>
<evidence type="ECO:0000313" key="4">
    <source>
        <dbReference type="Proteomes" id="UP001383192"/>
    </source>
</evidence>
<dbReference type="Pfam" id="PF00775">
    <property type="entry name" value="Dioxygenase_C"/>
    <property type="match status" value="1"/>
</dbReference>
<dbReference type="CDD" id="cd03457">
    <property type="entry name" value="intradiol_dioxygenase_like"/>
    <property type="match status" value="1"/>
</dbReference>